<dbReference type="Gene3D" id="2.160.20.10">
    <property type="entry name" value="Single-stranded right-handed beta-helix, Pectin lyase-like"/>
    <property type="match status" value="1"/>
</dbReference>
<feature type="non-terminal residue" evidence="1">
    <location>
        <position position="1"/>
    </location>
</feature>
<dbReference type="EMBL" id="CALNXI010001003">
    <property type="protein sequence ID" value="CAH3151081.1"/>
    <property type="molecule type" value="Genomic_DNA"/>
</dbReference>
<protein>
    <submittedName>
        <fullName evidence="1">Uncharacterized protein</fullName>
    </submittedName>
</protein>
<gene>
    <name evidence="1" type="ORF">PEVE_00000285</name>
</gene>
<sequence>GYVTEGRNLYLSRTGKDNGSCDQKNPCKTIGRAVTLATDDDEIYLDGTNTGKNPYTCDSGTSHPGIYINKSLSLIGFGNPLPRIRCPGGSFLAFNGSVHALTIFSENMAGISVDLAHTNQDISFDLTLENVTLIHNQFSSKGLISLNMKNGNHIIHFQDVTFIDNCASGCQNEPSTECIVQSTRAAVTIFIDSSHFQGQQTRL</sequence>
<comment type="caution">
    <text evidence="1">The sequence shown here is derived from an EMBL/GenBank/DDBJ whole genome shotgun (WGS) entry which is preliminary data.</text>
</comment>
<feature type="non-terminal residue" evidence="1">
    <location>
        <position position="203"/>
    </location>
</feature>
<dbReference type="InterPro" id="IPR012334">
    <property type="entry name" value="Pectin_lyas_fold"/>
</dbReference>
<organism evidence="1 2">
    <name type="scientific">Porites evermanni</name>
    <dbReference type="NCBI Taxonomy" id="104178"/>
    <lineage>
        <taxon>Eukaryota</taxon>
        <taxon>Metazoa</taxon>
        <taxon>Cnidaria</taxon>
        <taxon>Anthozoa</taxon>
        <taxon>Hexacorallia</taxon>
        <taxon>Scleractinia</taxon>
        <taxon>Fungiina</taxon>
        <taxon>Poritidae</taxon>
        <taxon>Porites</taxon>
    </lineage>
</organism>
<dbReference type="SUPFAM" id="SSF51126">
    <property type="entry name" value="Pectin lyase-like"/>
    <property type="match status" value="1"/>
</dbReference>
<dbReference type="Proteomes" id="UP001159427">
    <property type="component" value="Unassembled WGS sequence"/>
</dbReference>
<accession>A0ABN8PUE1</accession>
<keyword evidence="2" id="KW-1185">Reference proteome</keyword>
<name>A0ABN8PUE1_9CNID</name>
<evidence type="ECO:0000313" key="1">
    <source>
        <dbReference type="EMBL" id="CAH3151081.1"/>
    </source>
</evidence>
<proteinExistence type="predicted"/>
<reference evidence="1 2" key="1">
    <citation type="submission" date="2022-05" db="EMBL/GenBank/DDBJ databases">
        <authorList>
            <consortium name="Genoscope - CEA"/>
            <person name="William W."/>
        </authorList>
    </citation>
    <scope>NUCLEOTIDE SEQUENCE [LARGE SCALE GENOMIC DNA]</scope>
</reference>
<dbReference type="InterPro" id="IPR011050">
    <property type="entry name" value="Pectin_lyase_fold/virulence"/>
</dbReference>
<evidence type="ECO:0000313" key="2">
    <source>
        <dbReference type="Proteomes" id="UP001159427"/>
    </source>
</evidence>